<name>A0A9W7ZWK2_9FUNG</name>
<reference evidence="9" key="1">
    <citation type="submission" date="2022-07" db="EMBL/GenBank/DDBJ databases">
        <title>Phylogenomic reconstructions and comparative analyses of Kickxellomycotina fungi.</title>
        <authorList>
            <person name="Reynolds N.K."/>
            <person name="Stajich J.E."/>
            <person name="Barry K."/>
            <person name="Grigoriev I.V."/>
            <person name="Crous P."/>
            <person name="Smith M.E."/>
        </authorList>
    </citation>
    <scope>NUCLEOTIDE SEQUENCE</scope>
    <source>
        <strain evidence="9">NBRC 100468</strain>
    </source>
</reference>
<dbReference type="GO" id="GO:0005829">
    <property type="term" value="C:cytosol"/>
    <property type="evidence" value="ECO:0007669"/>
    <property type="project" value="TreeGrafter"/>
</dbReference>
<keyword evidence="2 5" id="KW-0378">Hydrolase</keyword>
<dbReference type="PROSITE" id="PS51210">
    <property type="entry name" value="PLA2C"/>
    <property type="match status" value="1"/>
</dbReference>
<dbReference type="InterPro" id="IPR016035">
    <property type="entry name" value="Acyl_Trfase/lysoPLipase"/>
</dbReference>
<keyword evidence="4 5" id="KW-0443">Lipid metabolism</keyword>
<organism evidence="9 10">
    <name type="scientific">Mycoemilia scoparia</name>
    <dbReference type="NCBI Taxonomy" id="417184"/>
    <lineage>
        <taxon>Eukaryota</taxon>
        <taxon>Fungi</taxon>
        <taxon>Fungi incertae sedis</taxon>
        <taxon>Zoopagomycota</taxon>
        <taxon>Kickxellomycotina</taxon>
        <taxon>Kickxellomycetes</taxon>
        <taxon>Kickxellales</taxon>
        <taxon>Kickxellaceae</taxon>
        <taxon>Mycoemilia</taxon>
    </lineage>
</organism>
<feature type="compositionally biased region" description="Basic and acidic residues" evidence="7">
    <location>
        <begin position="832"/>
        <end position="856"/>
    </location>
</feature>
<dbReference type="Proteomes" id="UP001150538">
    <property type="component" value="Unassembled WGS sequence"/>
</dbReference>
<dbReference type="AlphaFoldDB" id="A0A9W7ZWK2"/>
<dbReference type="Gene3D" id="3.40.1090.10">
    <property type="entry name" value="Cytosolic phospholipase A2 catalytic domain"/>
    <property type="match status" value="2"/>
</dbReference>
<protein>
    <recommendedName>
        <fullName evidence="6">Lysophospholipase</fullName>
        <ecNumber evidence="6">3.1.1.5</ecNumber>
    </recommendedName>
</protein>
<dbReference type="OrthoDB" id="6121437at2759"/>
<evidence type="ECO:0000256" key="7">
    <source>
        <dbReference type="SAM" id="MobiDB-lite"/>
    </source>
</evidence>
<dbReference type="GO" id="GO:0004623">
    <property type="term" value="F:phospholipase A2 activity"/>
    <property type="evidence" value="ECO:0007669"/>
    <property type="project" value="TreeGrafter"/>
</dbReference>
<feature type="compositionally biased region" description="Basic and acidic residues" evidence="7">
    <location>
        <begin position="682"/>
        <end position="691"/>
    </location>
</feature>
<keyword evidence="10" id="KW-1185">Reference proteome</keyword>
<evidence type="ECO:0000256" key="5">
    <source>
        <dbReference type="PROSITE-ProRule" id="PRU00555"/>
    </source>
</evidence>
<dbReference type="GO" id="GO:0004622">
    <property type="term" value="F:phosphatidylcholine lysophospholipase activity"/>
    <property type="evidence" value="ECO:0007669"/>
    <property type="project" value="UniProtKB-EC"/>
</dbReference>
<comment type="catalytic activity">
    <reaction evidence="6">
        <text>a 1-acyl-sn-glycero-3-phosphocholine + H2O = sn-glycerol 3-phosphocholine + a fatty acid + H(+)</text>
        <dbReference type="Rhea" id="RHEA:15177"/>
        <dbReference type="ChEBI" id="CHEBI:15377"/>
        <dbReference type="ChEBI" id="CHEBI:15378"/>
        <dbReference type="ChEBI" id="CHEBI:16870"/>
        <dbReference type="ChEBI" id="CHEBI:28868"/>
        <dbReference type="ChEBI" id="CHEBI:58168"/>
        <dbReference type="EC" id="3.1.1.5"/>
    </reaction>
</comment>
<dbReference type="InterPro" id="IPR002642">
    <property type="entry name" value="LysoPLipase_cat_dom"/>
</dbReference>
<evidence type="ECO:0000259" key="8">
    <source>
        <dbReference type="PROSITE" id="PS51210"/>
    </source>
</evidence>
<feature type="domain" description="PLA2c" evidence="8">
    <location>
        <begin position="106"/>
        <end position="949"/>
    </location>
</feature>
<sequence>MPPNMCPRFLLGRGRIFATSSVLFSIYSYSISKRLYSQQKEPESKGASKEAINTEVIKEKMSSSNSQSVSLTGLWENMWESILERVITSDWVQVSMKEHQSRELHPKITEVANVRVGSELCKDEQEFIIARKKEIKPHFAKFIGVPESEIDVRDIPTISIAATGGGFRAMLSTLGYISSAKDHGLYQCVSYVAGVSGSCWALGGLNTYADGDPERVISNLMNVMSTDVYSFTTIIDVIKCNATAARSVLSDIVFRIVMDKITLAIRNKANYADAEKAASNDPKDIGVWERIDRYYASITPLSMENLNDQDQGVTGSTVDNAQKDKVASENGDNEAASNDPKNAGVLEKFNQYYTSITAWAKESLDDSDQDVPEFTADIGEKWKKVMMDLPMLPDSIVSVYGAMLYSRLIMQQHGPQDHGSLDSNSTSKNQYWLDPKWAKLSNQSNTIKGGRNPMPIYTAVRHEIVKLKGDQGEASKDKKVVELISEEENVKTDPQVVPKTWWQSLSCWSPFSKSINQQQQDQICSTEGADGNSKRPRHYYQWFELTPYEVGSIDDNVWIPTWALGRPLKNGKSWLPIGETHFGSIMGTVGSAFCASVRSMIEEIFPSLPGFTKNFLRDMLTKYDQDVSIMHPIPPYTIFSPFYQWSQSEEDQEARSSSPSLKNKVLNNILGNSSDNQTKNKSIKEGSKDNDIPESTLESDPLLSLMDAGITNNIPFAPLLREDRNVDVIICLDSSADIDDTAWFERAELWAQQHNIKRWPWGIRPWSKKNHIPRSDPKNPYAPLGADDGGFCESVERISSQAWKCEIELESNKTRCIVFSEPVSESPLTCKFGDDDHHGDANKEGSSHQNHDHDDSPIIPIQVLYFPMLKNVNFRDPDFDPQTASFCNTFNSAWTPQQISLLTGLSYFNMQQEIDKVKSALKKAWETKRDARINKDLSNTINKVLELDP</sequence>
<evidence type="ECO:0000256" key="6">
    <source>
        <dbReference type="RuleBase" id="RU362103"/>
    </source>
</evidence>
<evidence type="ECO:0000256" key="4">
    <source>
        <dbReference type="ARBA" id="ARBA00023098"/>
    </source>
</evidence>
<dbReference type="Pfam" id="PF01735">
    <property type="entry name" value="PLA2_B"/>
    <property type="match status" value="2"/>
</dbReference>
<accession>A0A9W7ZWK2</accession>
<feature type="region of interest" description="Disordered" evidence="7">
    <location>
        <begin position="667"/>
        <end position="697"/>
    </location>
</feature>
<dbReference type="SUPFAM" id="SSF52151">
    <property type="entry name" value="FabD/lysophospholipase-like"/>
    <property type="match status" value="2"/>
</dbReference>
<comment type="caution">
    <text evidence="9">The sequence shown here is derived from an EMBL/GenBank/DDBJ whole genome shotgun (WGS) entry which is preliminary data.</text>
</comment>
<evidence type="ECO:0000256" key="1">
    <source>
        <dbReference type="ARBA" id="ARBA00008780"/>
    </source>
</evidence>
<dbReference type="GO" id="GO:0046475">
    <property type="term" value="P:glycerophospholipid catabolic process"/>
    <property type="evidence" value="ECO:0007669"/>
    <property type="project" value="TreeGrafter"/>
</dbReference>
<evidence type="ECO:0000313" key="9">
    <source>
        <dbReference type="EMBL" id="KAJ1917635.1"/>
    </source>
</evidence>
<keyword evidence="3 5" id="KW-0442">Lipid degradation</keyword>
<feature type="compositionally biased region" description="Polar residues" evidence="7">
    <location>
        <begin position="667"/>
        <end position="680"/>
    </location>
</feature>
<feature type="region of interest" description="Disordered" evidence="7">
    <location>
        <begin position="830"/>
        <end position="856"/>
    </location>
</feature>
<dbReference type="EC" id="3.1.1.5" evidence="6"/>
<comment type="similarity">
    <text evidence="1 6">Belongs to the lysophospholipase family.</text>
</comment>
<dbReference type="PANTHER" id="PTHR10728">
    <property type="entry name" value="CYTOSOLIC PHOSPHOLIPASE A2"/>
    <property type="match status" value="1"/>
</dbReference>
<evidence type="ECO:0000313" key="10">
    <source>
        <dbReference type="Proteomes" id="UP001150538"/>
    </source>
</evidence>
<evidence type="ECO:0000256" key="3">
    <source>
        <dbReference type="ARBA" id="ARBA00022963"/>
    </source>
</evidence>
<gene>
    <name evidence="9" type="ORF">H4219_003097</name>
</gene>
<dbReference type="PANTHER" id="PTHR10728:SF40">
    <property type="entry name" value="PATATIN FAMILY PROTEIN"/>
    <property type="match status" value="1"/>
</dbReference>
<proteinExistence type="inferred from homology"/>
<dbReference type="EMBL" id="JANBPU010000066">
    <property type="protein sequence ID" value="KAJ1917635.1"/>
    <property type="molecule type" value="Genomic_DNA"/>
</dbReference>
<evidence type="ECO:0000256" key="2">
    <source>
        <dbReference type="ARBA" id="ARBA00022801"/>
    </source>
</evidence>